<evidence type="ECO:0000313" key="1">
    <source>
        <dbReference type="EMBL" id="MBP1290313.1"/>
    </source>
</evidence>
<dbReference type="EMBL" id="JAFICZ010000001">
    <property type="protein sequence ID" value="MBP1290313.1"/>
    <property type="molecule type" value="Genomic_DNA"/>
</dbReference>
<reference evidence="1" key="1">
    <citation type="submission" date="2021-02" db="EMBL/GenBank/DDBJ databases">
        <title>Genomic Encyclopedia of Type Strains, Phase IV (KMG-V): Genome sequencing to study the core and pangenomes of soil and plant-associated prokaryotes.</title>
        <authorList>
            <person name="Whitman W."/>
        </authorList>
    </citation>
    <scope>NUCLEOTIDE SEQUENCE</scope>
    <source>
        <strain evidence="1">USDA 406</strain>
    </source>
</reference>
<dbReference type="AlphaFoldDB" id="A0A8I1Y520"/>
<evidence type="ECO:0000313" key="2">
    <source>
        <dbReference type="Proteomes" id="UP000673383"/>
    </source>
</evidence>
<comment type="caution">
    <text evidence="1">The sequence shown here is derived from an EMBL/GenBank/DDBJ whole genome shotgun (WGS) entry which is preliminary data.</text>
</comment>
<proteinExistence type="predicted"/>
<dbReference type="Proteomes" id="UP000673383">
    <property type="component" value="Unassembled WGS sequence"/>
</dbReference>
<organism evidence="1 2">
    <name type="scientific">Bradyrhizobium elkanii</name>
    <dbReference type="NCBI Taxonomy" id="29448"/>
    <lineage>
        <taxon>Bacteria</taxon>
        <taxon>Pseudomonadati</taxon>
        <taxon>Pseudomonadota</taxon>
        <taxon>Alphaproteobacteria</taxon>
        <taxon>Hyphomicrobiales</taxon>
        <taxon>Nitrobacteraceae</taxon>
        <taxon>Bradyrhizobium</taxon>
    </lineage>
</organism>
<protein>
    <submittedName>
        <fullName evidence="1">Uncharacterized protein</fullName>
    </submittedName>
</protein>
<gene>
    <name evidence="1" type="ORF">JOH49_000066</name>
</gene>
<name>A0A8I1Y520_BRAEL</name>
<sequence>MDGRTWLFEAACIAFASSRSIHCAHLSSEFRTYGQMNLPQLSQFFCSLI</sequence>
<accession>A0A8I1Y520</accession>